<name>A0ABS2WLL2_9BACL</name>
<keyword evidence="1" id="KW-0472">Membrane</keyword>
<organism evidence="2 3">
    <name type="scientific">Polycladomyces zharkentensis</name>
    <dbReference type="NCBI Taxonomy" id="2807616"/>
    <lineage>
        <taxon>Bacteria</taxon>
        <taxon>Bacillati</taxon>
        <taxon>Bacillota</taxon>
        <taxon>Bacilli</taxon>
        <taxon>Bacillales</taxon>
        <taxon>Thermoactinomycetaceae</taxon>
        <taxon>Polycladomyces</taxon>
    </lineage>
</organism>
<dbReference type="EMBL" id="JAFHAP010000011">
    <property type="protein sequence ID" value="MBN2910407.1"/>
    <property type="molecule type" value="Genomic_DNA"/>
</dbReference>
<reference evidence="2" key="1">
    <citation type="journal article" date="2024" name="Int. J. Syst. Evol. Microbiol.">
        <title>Polycladomyces zharkentensis sp. nov., a novel thermophilic cellulose- and starch-degrading member of the Bacillota from a geothermal aquifer in Kazakhstan.</title>
        <authorList>
            <person name="Mashzhan A."/>
            <person name="Kistaubayeva A."/>
            <person name="Javier-Lopez R."/>
            <person name="Bissenova U."/>
            <person name="Bissenbay A."/>
            <person name="Birkeland N.K."/>
        </authorList>
    </citation>
    <scope>NUCLEOTIDE SEQUENCE</scope>
    <source>
        <strain evidence="2">ZKZ2T</strain>
    </source>
</reference>
<feature type="transmembrane region" description="Helical" evidence="1">
    <location>
        <begin position="160"/>
        <end position="180"/>
    </location>
</feature>
<evidence type="ECO:0000256" key="1">
    <source>
        <dbReference type="SAM" id="Phobius"/>
    </source>
</evidence>
<sequence length="222" mass="24446">MMLNNKNNNDTKIKTYIDNLFSGVGESQQLFDLKEELATNMKEKIADYQSRGMDDEQAFKEAVISMGDLSGLVDEMRKVGQDMAKQSVYSTMTARISTAGIVAGVLLVLFGLLTSAMLYFMNLPALEVSGAGIFIVAGGALLTYSTLTRETRKKYGMNKIRAALYALSIGLILFSLFVGITTRFSTGETYTAISSFMVFFLAGFGLFLFLILTGTDRRKEKT</sequence>
<feature type="transmembrane region" description="Helical" evidence="1">
    <location>
        <begin position="99"/>
        <end position="122"/>
    </location>
</feature>
<accession>A0ABS2WLL2</accession>
<dbReference type="Proteomes" id="UP001177120">
    <property type="component" value="Unassembled WGS sequence"/>
</dbReference>
<keyword evidence="1" id="KW-0812">Transmembrane</keyword>
<proteinExistence type="predicted"/>
<comment type="caution">
    <text evidence="2">The sequence shown here is derived from an EMBL/GenBank/DDBJ whole genome shotgun (WGS) entry which is preliminary data.</text>
</comment>
<protein>
    <submittedName>
        <fullName evidence="2">Uncharacterized protein</fullName>
    </submittedName>
</protein>
<evidence type="ECO:0000313" key="2">
    <source>
        <dbReference type="EMBL" id="MBN2910407.1"/>
    </source>
</evidence>
<keyword evidence="3" id="KW-1185">Reference proteome</keyword>
<feature type="transmembrane region" description="Helical" evidence="1">
    <location>
        <begin position="192"/>
        <end position="212"/>
    </location>
</feature>
<dbReference type="InterPro" id="IPR047928">
    <property type="entry name" value="Perm_prefix_1"/>
</dbReference>
<evidence type="ECO:0000313" key="3">
    <source>
        <dbReference type="Proteomes" id="UP001177120"/>
    </source>
</evidence>
<dbReference type="NCBIfam" id="NF038403">
    <property type="entry name" value="perm_prefix_1"/>
    <property type="match status" value="1"/>
</dbReference>
<keyword evidence="1" id="KW-1133">Transmembrane helix</keyword>
<gene>
    <name evidence="2" type="ORF">JQC72_12950</name>
</gene>
<feature type="transmembrane region" description="Helical" evidence="1">
    <location>
        <begin position="128"/>
        <end position="148"/>
    </location>
</feature>